<sequence length="571" mass="67400">MEKSNKPILEFFENNPNTSYEIIFVLDIDYSEYPYYYKVLVKDIKTNFYTTILIPPELLRYRYKIGNIYKRNKIIGRNSIVKSATFTIDTSNELQIKTLKEVISESDLNLVTYDYLKHFYLKQNCYSFEFDDFQLIVPSYTIANRFYFLSSSMKKAIFVNSLSSLCEDENFYKEGNTVFISMRPTAAKRDYPFICRFLENKDAKDNLTYFINLKSSQDNTKPFSQIKANFPTKEEFEIDTSYIILNNSPKPKILVLDIFNDSSSFNFSKIHVDKITSKHGKSSIEIDIPVNKKKFKKKKSNKIEKTIKTGIPSSSYTINLDGDIAQKDRNTQNIDIEIKDIYKISEGEMAVEFTDDLVCPTFENAQSDGSDKLVQSIYTFYGEGSDNGTNIFNINDFYMLFNLLSQELGVEALTVSDLINIIPKENSKKNISTRYYLSSKEIRNFIYADFLYNNRYIFIIEIELDKSWQGISTWFFIYKNEEDFQLTETILQDIISYYIGECKSYDDLREYVCMEYDLVMYKKAHVKKTEEEYLLYHWVDDVLYNLEKIDYESVIEKIRKEYYKKKNNNKK</sequence>
<dbReference type="Proteomes" id="UP000035526">
    <property type="component" value="Unassembled WGS sequence"/>
</dbReference>
<proteinExistence type="predicted"/>
<accession>A0A837J2S4</accession>
<comment type="caution">
    <text evidence="1">The sequence shown here is derived from an EMBL/GenBank/DDBJ whole genome shotgun (WGS) entry which is preliminary data.</text>
</comment>
<dbReference type="EMBL" id="JAIS01000095">
    <property type="protein sequence ID" value="KLD99520.1"/>
    <property type="molecule type" value="Genomic_DNA"/>
</dbReference>
<protein>
    <submittedName>
        <fullName evidence="1">Uncharacterized protein</fullName>
    </submittedName>
</protein>
<reference evidence="1 2" key="1">
    <citation type="submission" date="2014-01" db="EMBL/GenBank/DDBJ databases">
        <title>Development of a Comparative Genomic Fingerprinting Assay for High Resolution Genotyping of Arcobacter butzleri.</title>
        <authorList>
            <person name="Webb A.L."/>
            <person name="Inglis G.D."/>
            <person name="Kruczkiewicz P."/>
            <person name="Selinger L.B."/>
            <person name="Taboada E.N."/>
        </authorList>
    </citation>
    <scope>NUCLEOTIDE SEQUENCE [LARGE SCALE GENOMIC DNA]</scope>
    <source>
        <strain evidence="1 2">L351</strain>
    </source>
</reference>
<name>A0A837J2S4_9BACT</name>
<evidence type="ECO:0000313" key="1">
    <source>
        <dbReference type="EMBL" id="KLD99520.1"/>
    </source>
</evidence>
<gene>
    <name evidence="1" type="ORF">AF76_10650</name>
</gene>
<organism evidence="1 2">
    <name type="scientific">Aliarcobacter butzleri L351</name>
    <dbReference type="NCBI Taxonomy" id="1447259"/>
    <lineage>
        <taxon>Bacteria</taxon>
        <taxon>Pseudomonadati</taxon>
        <taxon>Campylobacterota</taxon>
        <taxon>Epsilonproteobacteria</taxon>
        <taxon>Campylobacterales</taxon>
        <taxon>Arcobacteraceae</taxon>
        <taxon>Aliarcobacter</taxon>
    </lineage>
</organism>
<dbReference type="RefSeq" id="WP_046992294.1">
    <property type="nucleotide sequence ID" value="NZ_JAIS01000095.1"/>
</dbReference>
<evidence type="ECO:0000313" key="2">
    <source>
        <dbReference type="Proteomes" id="UP000035526"/>
    </source>
</evidence>
<dbReference type="AlphaFoldDB" id="A0A837J2S4"/>